<feature type="region of interest" description="Disordered" evidence="3">
    <location>
        <begin position="107"/>
        <end position="139"/>
    </location>
</feature>
<dbReference type="EMBL" id="CAJC01000073">
    <property type="protein sequence ID" value="CCI52369.1"/>
    <property type="molecule type" value="Genomic_DNA"/>
</dbReference>
<proteinExistence type="predicted"/>
<reference evidence="5 6" key="1">
    <citation type="journal article" date="2013" name="ISME J.">
        <title>A metabolic model for members of the genus Tetrasphaera involved in enhanced biological phosphorus removal.</title>
        <authorList>
            <person name="Kristiansen R."/>
            <person name="Nguyen H.T.T."/>
            <person name="Saunders A.M."/>
            <person name="Nielsen J.L."/>
            <person name="Wimmer R."/>
            <person name="Le V.Q."/>
            <person name="McIlroy S.J."/>
            <person name="Petrovski S."/>
            <person name="Seviour R.J."/>
            <person name="Calteau A."/>
            <person name="Nielsen K.L."/>
            <person name="Nielsen P.H."/>
        </authorList>
    </citation>
    <scope>NUCLEOTIDE SEQUENCE [LARGE SCALE GENOMIC DNA]</scope>
    <source>
        <strain evidence="5 6">Ben 74</strain>
    </source>
</reference>
<evidence type="ECO:0000256" key="2">
    <source>
        <dbReference type="ARBA" id="ARBA00022801"/>
    </source>
</evidence>
<dbReference type="Gene3D" id="2.30.42.10">
    <property type="match status" value="1"/>
</dbReference>
<feature type="region of interest" description="Disordered" evidence="3">
    <location>
        <begin position="1"/>
        <end position="92"/>
    </location>
</feature>
<name>A0A077M747_9MICO</name>
<dbReference type="GO" id="GO:0006508">
    <property type="term" value="P:proteolysis"/>
    <property type="evidence" value="ECO:0007669"/>
    <property type="project" value="UniProtKB-KW"/>
</dbReference>
<evidence type="ECO:0000313" key="5">
    <source>
        <dbReference type="EMBL" id="CCI52369.1"/>
    </source>
</evidence>
<dbReference type="InterPro" id="IPR051201">
    <property type="entry name" value="Chloro_Bact_Ser_Proteases"/>
</dbReference>
<organism evidence="5 6">
    <name type="scientific">Nostocoides jenkinsii Ben 74</name>
    <dbReference type="NCBI Taxonomy" id="1193518"/>
    <lineage>
        <taxon>Bacteria</taxon>
        <taxon>Bacillati</taxon>
        <taxon>Actinomycetota</taxon>
        <taxon>Actinomycetes</taxon>
        <taxon>Micrococcales</taxon>
        <taxon>Intrasporangiaceae</taxon>
        <taxon>Nostocoides</taxon>
    </lineage>
</organism>
<dbReference type="PANTHER" id="PTHR43343">
    <property type="entry name" value="PEPTIDASE S12"/>
    <property type="match status" value="1"/>
</dbReference>
<keyword evidence="1 5" id="KW-0645">Protease</keyword>
<sequence>MTWSSEQGDGPRDASPRDPSSRTPLWGGGDASSAVTQPMPAQPTPTEFPPTQVLPTQLPPGQVTPGHLPTGDVSPGQVDPREVMPGEPARWDAWNWGDASVAGESAAATAALASAPGDQRRSEQSWSPAPGPLAGGYPSKGRGPGWGAVLAITAVTAALAGVGGGLIGAVATRGDLPSISSGNTARPADSLAGVAATALPSVVTIHASNAASEGTGSGFVYDNRGHVVTNNHVVEGIGTDLVVILPDGERVEASVVGTDPAYDIAVLATKRTDLRPLPIGDSDSVVVGDSVLAVGAPLGLSSTVTAGIVSAIDRPVVAGDASSRSYINAIQTDAAINPGNSGGPLLDAAGKVIGVNSAIATPPGATNGAAGNIGLGFAIPSAQVVKTANQLIKTGKSEHPVIGVMLDESYAGPGALIRTSGSDPDAVVSGGPADLAGLEPGDLIVRFDGREIAEASDLIVAIRAKNVGDRVQVTIRRSGKSLDVTMTLQAAKND</sequence>
<dbReference type="GO" id="GO:0004252">
    <property type="term" value="F:serine-type endopeptidase activity"/>
    <property type="evidence" value="ECO:0007669"/>
    <property type="project" value="InterPro"/>
</dbReference>
<accession>A0A077M747</accession>
<protein>
    <submittedName>
        <fullName evidence="5">Putative protease</fullName>
    </submittedName>
</protein>
<dbReference type="STRING" id="1193518.BN13_1640003"/>
<dbReference type="Proteomes" id="UP000035720">
    <property type="component" value="Unassembled WGS sequence"/>
</dbReference>
<gene>
    <name evidence="5" type="ORF">BN13_1640003</name>
</gene>
<comment type="caution">
    <text evidence="5">The sequence shown here is derived from an EMBL/GenBank/DDBJ whole genome shotgun (WGS) entry which is preliminary data.</text>
</comment>
<dbReference type="InterPro" id="IPR001940">
    <property type="entry name" value="Peptidase_S1C"/>
</dbReference>
<dbReference type="SMART" id="SM00228">
    <property type="entry name" value="PDZ"/>
    <property type="match status" value="1"/>
</dbReference>
<dbReference type="AlphaFoldDB" id="A0A077M747"/>
<feature type="compositionally biased region" description="Basic and acidic residues" evidence="3">
    <location>
        <begin position="9"/>
        <end position="20"/>
    </location>
</feature>
<dbReference type="SUPFAM" id="SSF50494">
    <property type="entry name" value="Trypsin-like serine proteases"/>
    <property type="match status" value="1"/>
</dbReference>
<feature type="domain" description="PDZ" evidence="4">
    <location>
        <begin position="391"/>
        <end position="479"/>
    </location>
</feature>
<dbReference type="Pfam" id="PF13180">
    <property type="entry name" value="PDZ_2"/>
    <property type="match status" value="1"/>
</dbReference>
<dbReference type="InterPro" id="IPR009003">
    <property type="entry name" value="Peptidase_S1_PA"/>
</dbReference>
<keyword evidence="2" id="KW-0378">Hydrolase</keyword>
<evidence type="ECO:0000259" key="4">
    <source>
        <dbReference type="PROSITE" id="PS50106"/>
    </source>
</evidence>
<dbReference type="RefSeq" id="WP_053079843.1">
    <property type="nucleotide sequence ID" value="NZ_HF571038.1"/>
</dbReference>
<dbReference type="PANTHER" id="PTHR43343:SF3">
    <property type="entry name" value="PROTEASE DO-LIKE 8, CHLOROPLASTIC"/>
    <property type="match status" value="1"/>
</dbReference>
<feature type="compositionally biased region" description="Low complexity" evidence="3">
    <location>
        <begin position="49"/>
        <end position="63"/>
    </location>
</feature>
<evidence type="ECO:0000256" key="3">
    <source>
        <dbReference type="SAM" id="MobiDB-lite"/>
    </source>
</evidence>
<dbReference type="SUPFAM" id="SSF50156">
    <property type="entry name" value="PDZ domain-like"/>
    <property type="match status" value="1"/>
</dbReference>
<dbReference type="InterPro" id="IPR001478">
    <property type="entry name" value="PDZ"/>
</dbReference>
<dbReference type="Gene3D" id="2.40.10.120">
    <property type="match status" value="1"/>
</dbReference>
<dbReference type="PRINTS" id="PR00834">
    <property type="entry name" value="PROTEASES2C"/>
</dbReference>
<dbReference type="Pfam" id="PF13365">
    <property type="entry name" value="Trypsin_2"/>
    <property type="match status" value="1"/>
</dbReference>
<keyword evidence="6" id="KW-1185">Reference proteome</keyword>
<evidence type="ECO:0000256" key="1">
    <source>
        <dbReference type="ARBA" id="ARBA00022670"/>
    </source>
</evidence>
<dbReference type="PROSITE" id="PS50106">
    <property type="entry name" value="PDZ"/>
    <property type="match status" value="1"/>
</dbReference>
<evidence type="ECO:0000313" key="6">
    <source>
        <dbReference type="Proteomes" id="UP000035720"/>
    </source>
</evidence>
<dbReference type="InterPro" id="IPR036034">
    <property type="entry name" value="PDZ_sf"/>
</dbReference>
<dbReference type="OrthoDB" id="9758917at2"/>